<evidence type="ECO:0000313" key="3">
    <source>
        <dbReference type="EMBL" id="HHP81345.1"/>
    </source>
</evidence>
<organism evidence="3">
    <name type="scientific">Ignisphaera aggregans</name>
    <dbReference type="NCBI Taxonomy" id="334771"/>
    <lineage>
        <taxon>Archaea</taxon>
        <taxon>Thermoproteota</taxon>
        <taxon>Thermoprotei</taxon>
        <taxon>Desulfurococcales</taxon>
        <taxon>Desulfurococcaceae</taxon>
        <taxon>Ignisphaera</taxon>
    </lineage>
</organism>
<sequence>MLGELLKDHGERTRNISWDYAHKIGDLGAKLALKHSSIIIFEDLDKLRKNAKKSRRSNKKLSLWFCRRIQFCIEYKAKERGLRLIRVDPKETSYTCPRCSSKLVDSGQRTLKCNNCSFIGDRDVVLR</sequence>
<evidence type="ECO:0000256" key="1">
    <source>
        <dbReference type="ARBA" id="ARBA00023125"/>
    </source>
</evidence>
<dbReference type="Pfam" id="PF07282">
    <property type="entry name" value="Cas12f1-like_TNB"/>
    <property type="match status" value="1"/>
</dbReference>
<dbReference type="InterPro" id="IPR010095">
    <property type="entry name" value="Cas12f1-like_TNB"/>
</dbReference>
<gene>
    <name evidence="3" type="ORF">ENM84_01625</name>
</gene>
<dbReference type="EMBL" id="DRZI01000059">
    <property type="protein sequence ID" value="HHP81345.1"/>
    <property type="molecule type" value="Genomic_DNA"/>
</dbReference>
<accession>A0A7C5XP68</accession>
<proteinExistence type="predicted"/>
<feature type="domain" description="Cas12f1-like TNB" evidence="2">
    <location>
        <begin position="68"/>
        <end position="125"/>
    </location>
</feature>
<evidence type="ECO:0000259" key="2">
    <source>
        <dbReference type="Pfam" id="PF07282"/>
    </source>
</evidence>
<dbReference type="NCBIfam" id="TIGR01766">
    <property type="entry name" value="IS200/IS605 family accessory protein TnpB-like domain"/>
    <property type="match status" value="1"/>
</dbReference>
<dbReference type="AlphaFoldDB" id="A0A7C5XP68"/>
<protein>
    <recommendedName>
        <fullName evidence="2">Cas12f1-like TNB domain-containing protein</fullName>
    </recommendedName>
</protein>
<reference evidence="3" key="1">
    <citation type="journal article" date="2020" name="mSystems">
        <title>Genome- and Community-Level Interaction Insights into Carbon Utilization and Element Cycling Functions of Hydrothermarchaeota in Hydrothermal Sediment.</title>
        <authorList>
            <person name="Zhou Z."/>
            <person name="Liu Y."/>
            <person name="Xu W."/>
            <person name="Pan J."/>
            <person name="Luo Z.H."/>
            <person name="Li M."/>
        </authorList>
    </citation>
    <scope>NUCLEOTIDE SEQUENCE [LARGE SCALE GENOMIC DNA]</scope>
    <source>
        <strain evidence="3">SpSt-1121</strain>
    </source>
</reference>
<keyword evidence="1" id="KW-0238">DNA-binding</keyword>
<dbReference type="GO" id="GO:0003677">
    <property type="term" value="F:DNA binding"/>
    <property type="evidence" value="ECO:0007669"/>
    <property type="project" value="UniProtKB-KW"/>
</dbReference>
<comment type="caution">
    <text evidence="3">The sequence shown here is derived from an EMBL/GenBank/DDBJ whole genome shotgun (WGS) entry which is preliminary data.</text>
</comment>
<name>A0A7C5XP68_9CREN</name>